<dbReference type="InterPro" id="IPR016024">
    <property type="entry name" value="ARM-type_fold"/>
</dbReference>
<dbReference type="EMBL" id="CP084166">
    <property type="protein sequence ID" value="UJG40057.1"/>
    <property type="molecule type" value="Genomic_DNA"/>
</dbReference>
<proteinExistence type="predicted"/>
<accession>A0A9Y1BJK9</accession>
<protein>
    <submittedName>
        <fullName evidence="2">HEAT repeat domain-containing protein</fullName>
    </submittedName>
</protein>
<gene>
    <name evidence="2" type="ORF">K9W45_09435</name>
</gene>
<dbReference type="Pfam" id="PF13646">
    <property type="entry name" value="HEAT_2"/>
    <property type="match status" value="1"/>
</dbReference>
<evidence type="ECO:0000256" key="1">
    <source>
        <dbReference type="ARBA" id="ARBA00022737"/>
    </source>
</evidence>
<name>A0A9Y1BJK9_9ARCH</name>
<keyword evidence="1" id="KW-0677">Repeat</keyword>
<dbReference type="Pfam" id="PF02985">
    <property type="entry name" value="HEAT"/>
    <property type="match status" value="1"/>
</dbReference>
<dbReference type="Gene3D" id="1.25.10.10">
    <property type="entry name" value="Leucine-rich Repeat Variant"/>
    <property type="match status" value="1"/>
</dbReference>
<dbReference type="SUPFAM" id="SSF48371">
    <property type="entry name" value="ARM repeat"/>
    <property type="match status" value="1"/>
</dbReference>
<dbReference type="AlphaFoldDB" id="A0A9Y1BJK9"/>
<organism evidence="2">
    <name type="scientific">Candidatus Heimdallarchaeum aukensis</name>
    <dbReference type="NCBI Taxonomy" id="2876573"/>
    <lineage>
        <taxon>Archaea</taxon>
        <taxon>Promethearchaeati</taxon>
        <taxon>Candidatus Heimdallarchaeota</taxon>
        <taxon>Candidatus Heimdallarchaeia (ex Rinke et al. 2021) (nom. nud.)</taxon>
        <taxon>Candidatus Heimdallarchaeales</taxon>
        <taxon>Candidatus Heimdallarchaeaceae</taxon>
        <taxon>Candidatus Heimdallarchaeum</taxon>
    </lineage>
</organism>
<evidence type="ECO:0000313" key="2">
    <source>
        <dbReference type="EMBL" id="UJG40057.1"/>
    </source>
</evidence>
<sequence>MFKRWLMIKKLGSEIDLDRLKAVLFLRKKGKDKDINNLLPLLSDKDWNVRNATALTIIKLVNLYPEKKEEILLKLHQLLEKRSLATKLSVLEILGQLRDYSSKDFIKKIIEESDYDLQYAAIRAIGYLDDVDILSSLKEVVYSKDYITRRAVIFSILRIVNSVEEEKKVELLTPHIHLLIQVYLELNELGEVIYKILDYGDPEQFPGMKPYSEFEIIRLTSLIEQYDYRVPVYKNFAKIIYPLYFPLNS</sequence>
<dbReference type="InterPro" id="IPR000357">
    <property type="entry name" value="HEAT"/>
</dbReference>
<dbReference type="Proteomes" id="UP001201020">
    <property type="component" value="Chromosome"/>
</dbReference>
<reference evidence="2" key="1">
    <citation type="journal article" date="2022" name="Nat. Microbiol.">
        <title>Unique mobile elements and scalable gene flow at the prokaryote-eukaryote boundary revealed by circularized Asgard archaea genomes.</title>
        <authorList>
            <person name="Wu F."/>
            <person name="Speth D.R."/>
            <person name="Philosof A."/>
            <person name="Cremiere A."/>
            <person name="Narayanan A."/>
            <person name="Barco R.A."/>
            <person name="Connon S.A."/>
            <person name="Amend J.P."/>
            <person name="Antoshechkin I.A."/>
            <person name="Orphan V.J."/>
        </authorList>
    </citation>
    <scope>NUCLEOTIDE SEQUENCE</scope>
    <source>
        <strain evidence="2">PM71</strain>
    </source>
</reference>
<dbReference type="InterPro" id="IPR011989">
    <property type="entry name" value="ARM-like"/>
</dbReference>